<accession>A0A238XDK7</accession>
<organism evidence="1 2">
    <name type="scientific">Lutibacter agarilyticus</name>
    <dbReference type="NCBI Taxonomy" id="1109740"/>
    <lineage>
        <taxon>Bacteria</taxon>
        <taxon>Pseudomonadati</taxon>
        <taxon>Bacteroidota</taxon>
        <taxon>Flavobacteriia</taxon>
        <taxon>Flavobacteriales</taxon>
        <taxon>Flavobacteriaceae</taxon>
        <taxon>Lutibacter</taxon>
    </lineage>
</organism>
<evidence type="ECO:0000313" key="1">
    <source>
        <dbReference type="EMBL" id="SNR56414.1"/>
    </source>
</evidence>
<proteinExistence type="predicted"/>
<evidence type="ECO:0000313" key="2">
    <source>
        <dbReference type="Proteomes" id="UP000198384"/>
    </source>
</evidence>
<gene>
    <name evidence="1" type="ORF">SAMN06265371_105194</name>
</gene>
<name>A0A238XDK7_9FLAO</name>
<dbReference type="AlphaFoldDB" id="A0A238XDK7"/>
<sequence length="1097" mass="126224">MVQNDSVRIDTVSISPSNFKIFSEENKEIDTTNYSIDFSKSVVVFKNTSYQKVIIQYTSYPNFLTKRYFKFNKKLIVPNANNQSQLYSLTTNEKKTAYKPFDGLEAAGNITRGITVGNNQNAVANSSLDLQIAGKLSENVTLKASIIDTNLPIQENGNTYELNEFDRVFIELSSKTWSVNAGDIFLNNRKTEFLRFDKQVSGLGVNALIDTENAEIKASVSGAFVRGKYNKVQFTATEGNQGPYRLSNFGTDTYVLILSGTEEIYVNGLLLKRGENNDYIIDYNNGEVTFNTTFPITANMRITAEYQYSDKVYNRFITYNNVNYNAEKFSIGGYFYNENDLKNQSLNPELTNEQKQILADAGDNTLAMISPSGQEELYSENSILYKKVLQGTNEIYEYSTEETSPLYNVTFSYVGENLASYKLKEVIATGKIYEYVGQNSGDYAPVIQLKAPDKLQVAVFNGAYNPSEKTNMYAEAAFSNSDENLFSTIDNDNNNGIATKIGWEQVLFEKKWKLKSHLKYDYLHKDFKTIERIQSIEFNRDWNIERVYGNQQLISAALVLDNNKKNAVTYEFSNLKFGDDYNGYNQKIAGVFMQNNWLVNFNGSTLNNTDAIEDGNFWRYYINTKYNLNKSWFGVNLSGEKNKLINKTTNNLNTLSHKFNDFDAFFGIGDSTNIKVEIGANYRITDSIQQNEFQQVNNSKTYYLKSSFINSTSTNLNVYLNYRSVENVNFANEESLNSKITYKQQLWNQFVSFNTVYQTRSGTLPLQDYTYIETEPGQGFYTWIDYNNNGIKELNEFEIAQFPDQARYLRVVLPTVNYIATHQNIFSQNLLLNPQQWASSGGFKKLLSHFYNQTAIIIDSKQQKTDNKFNLNPFNINNENLLGLIFNFNNSFYFNRGKKDFSTTYRYFKNQNINTTTIDGLENNLELHQLQFEHEIANFWLLNLDASTSKNKMNSTNFSNRNYAINSNNYLPKISYYYTKNSYFSVFYHYKNKENTIGDFETLKTSNIGVLANYFNNEKSLIKLEFNLFNNKFIGNSNSPVAYQMLEGLQPGKNYTWSLLFQRKLFSFLNLNIDYLGRKSETSKTIHTGSVQLKAHF</sequence>
<reference evidence="1 2" key="1">
    <citation type="submission" date="2017-06" db="EMBL/GenBank/DDBJ databases">
        <authorList>
            <person name="Kim H.J."/>
            <person name="Triplett B.A."/>
        </authorList>
    </citation>
    <scope>NUCLEOTIDE SEQUENCE [LARGE SCALE GENOMIC DNA]</scope>
    <source>
        <strain evidence="1 2">DSM 29150</strain>
    </source>
</reference>
<dbReference type="EMBL" id="FZNT01000005">
    <property type="protein sequence ID" value="SNR56414.1"/>
    <property type="molecule type" value="Genomic_DNA"/>
</dbReference>
<protein>
    <submittedName>
        <fullName evidence="1">Uncharacterized protein</fullName>
    </submittedName>
</protein>
<keyword evidence="2" id="KW-1185">Reference proteome</keyword>
<dbReference type="Proteomes" id="UP000198384">
    <property type="component" value="Unassembled WGS sequence"/>
</dbReference>